<evidence type="ECO:0000313" key="1">
    <source>
        <dbReference type="Proteomes" id="UP000790787"/>
    </source>
</evidence>
<proteinExistence type="predicted"/>
<reference evidence="1" key="1">
    <citation type="journal article" date="2014" name="Nat. Commun.">
        <title>The tobacco genome sequence and its comparison with those of tomato and potato.</title>
        <authorList>
            <person name="Sierro N."/>
            <person name="Battey J.N."/>
            <person name="Ouadi S."/>
            <person name="Bakaher N."/>
            <person name="Bovet L."/>
            <person name="Willig A."/>
            <person name="Goepfert S."/>
            <person name="Peitsch M.C."/>
            <person name="Ivanov N.V."/>
        </authorList>
    </citation>
    <scope>NUCLEOTIDE SEQUENCE [LARGE SCALE GENOMIC DNA]</scope>
</reference>
<accession>A0AC58U306</accession>
<gene>
    <name evidence="2" type="primary">LOC142178413</name>
</gene>
<protein>
    <submittedName>
        <fullName evidence="2">Uncharacterized protein LOC142178413</fullName>
    </submittedName>
</protein>
<organism evidence="1 2">
    <name type="scientific">Nicotiana tabacum</name>
    <name type="common">Common tobacco</name>
    <dbReference type="NCBI Taxonomy" id="4097"/>
    <lineage>
        <taxon>Eukaryota</taxon>
        <taxon>Viridiplantae</taxon>
        <taxon>Streptophyta</taxon>
        <taxon>Embryophyta</taxon>
        <taxon>Tracheophyta</taxon>
        <taxon>Spermatophyta</taxon>
        <taxon>Magnoliopsida</taxon>
        <taxon>eudicotyledons</taxon>
        <taxon>Gunneridae</taxon>
        <taxon>Pentapetalae</taxon>
        <taxon>asterids</taxon>
        <taxon>lamiids</taxon>
        <taxon>Solanales</taxon>
        <taxon>Solanaceae</taxon>
        <taxon>Nicotianoideae</taxon>
        <taxon>Nicotianeae</taxon>
        <taxon>Nicotiana</taxon>
    </lineage>
</organism>
<dbReference type="Proteomes" id="UP000790787">
    <property type="component" value="Chromosome 24"/>
</dbReference>
<name>A0AC58U306_TOBAC</name>
<keyword evidence="1" id="KW-1185">Reference proteome</keyword>
<dbReference type="RefSeq" id="XP_075103854.1">
    <property type="nucleotide sequence ID" value="XM_075247753.1"/>
</dbReference>
<sequence length="241" mass="27118">MALINHMTFAAVIAQLPRVRPRESLFIDAKLNGKDVRIMVDTSTTHNFVTEERARELGLVFLSRDTLTKTVNSLPTTVHGFAPNMHIDLGGWQGLADFTVAPMDVFDIILGLDFWFEINALIAPRFKKGEPTFLATLTGIVENSLEAVALPPCIEQVLEDNKDVIPQELPKQFPPRREIDHQIELVPGVKPLAMLPYRMAPPELEELRKQLKELLEPGHIRPSKAPYGAHILFQKKKEGTM</sequence>
<evidence type="ECO:0000313" key="2">
    <source>
        <dbReference type="RefSeq" id="XP_075103854.1"/>
    </source>
</evidence>
<reference evidence="2" key="2">
    <citation type="submission" date="2025-08" db="UniProtKB">
        <authorList>
            <consortium name="RefSeq"/>
        </authorList>
    </citation>
    <scope>IDENTIFICATION</scope>
    <source>
        <tissue evidence="2">Leaf</tissue>
    </source>
</reference>